<dbReference type="EMBL" id="JBHSAP010000015">
    <property type="protein sequence ID" value="MFC4077550.1"/>
    <property type="molecule type" value="Genomic_DNA"/>
</dbReference>
<dbReference type="InterPro" id="IPR021631">
    <property type="entry name" value="DUF3238"/>
</dbReference>
<name>A0ABV8JGT1_9BACL</name>
<dbReference type="Gene3D" id="2.60.40.10">
    <property type="entry name" value="Immunoglobulins"/>
    <property type="match status" value="1"/>
</dbReference>
<reference evidence="2" key="1">
    <citation type="journal article" date="2019" name="Int. J. Syst. Evol. Microbiol.">
        <title>The Global Catalogue of Microorganisms (GCM) 10K type strain sequencing project: providing services to taxonomists for standard genome sequencing and annotation.</title>
        <authorList>
            <consortium name="The Broad Institute Genomics Platform"/>
            <consortium name="The Broad Institute Genome Sequencing Center for Infectious Disease"/>
            <person name="Wu L."/>
            <person name="Ma J."/>
        </authorList>
    </citation>
    <scope>NUCLEOTIDE SEQUENCE [LARGE SCALE GENOMIC DNA]</scope>
    <source>
        <strain evidence="2">IBRC-M 10813</strain>
    </source>
</reference>
<accession>A0ABV8JGT1</accession>
<organism evidence="1 2">
    <name type="scientific">Salinithrix halophila</name>
    <dbReference type="NCBI Taxonomy" id="1485204"/>
    <lineage>
        <taxon>Bacteria</taxon>
        <taxon>Bacillati</taxon>
        <taxon>Bacillota</taxon>
        <taxon>Bacilli</taxon>
        <taxon>Bacillales</taxon>
        <taxon>Thermoactinomycetaceae</taxon>
        <taxon>Salinithrix</taxon>
    </lineage>
</organism>
<keyword evidence="2" id="KW-1185">Reference proteome</keyword>
<evidence type="ECO:0000313" key="2">
    <source>
        <dbReference type="Proteomes" id="UP001595843"/>
    </source>
</evidence>
<dbReference type="Pfam" id="PF11579">
    <property type="entry name" value="DUF3238"/>
    <property type="match status" value="1"/>
</dbReference>
<evidence type="ECO:0000313" key="1">
    <source>
        <dbReference type="EMBL" id="MFC4077550.1"/>
    </source>
</evidence>
<gene>
    <name evidence="1" type="ORF">ACFOUO_12150</name>
</gene>
<dbReference type="RefSeq" id="WP_380705360.1">
    <property type="nucleotide sequence ID" value="NZ_JBHSAP010000015.1"/>
</dbReference>
<dbReference type="InterPro" id="IPR013783">
    <property type="entry name" value="Ig-like_fold"/>
</dbReference>
<dbReference type="Proteomes" id="UP001595843">
    <property type="component" value="Unassembled WGS sequence"/>
</dbReference>
<comment type="caution">
    <text evidence="1">The sequence shown here is derived from an EMBL/GenBank/DDBJ whole genome shotgun (WGS) entry which is preliminary data.</text>
</comment>
<protein>
    <submittedName>
        <fullName evidence="1">DUF3238 domain-containing protein</fullName>
    </submittedName>
</protein>
<proteinExistence type="predicted"/>
<sequence>MEHHLLDEAIVHTSTKKSEKDLTSYRPIQTTPPYKTRDKEEWEISYPMTDASITSTVKKSKVTLKWEGIPDDNQKYKLYRNGKLMKVVSGHQYTDTKVKENKTYIYTIVGYKKLPQERIDKIKEELEKKKIDYDKGDEKNLFYERKELRHRVVIRTSKTKGFTPPPGYGWILRYKTFIPMKYADNPQCPPKCTYDKFNGNNRGFDPWATGSHAIKTHTDVYTTFKGSKKYAKMYRNIGVTIGYKKGKVVKKAWAPKSDLKLTKVEKGNGWIAQGVQHQSAHPLIFKAPTIDVFYYAKVYKNKLITYGVHDFAPSHEFYLMNYPGDFVVPIHRTKHRGFLYLWFFTPKAEFYASF</sequence>